<evidence type="ECO:0000313" key="2">
    <source>
        <dbReference type="Proteomes" id="UP001165186"/>
    </source>
</evidence>
<name>A0ACB5SHQ3_9PEZI</name>
<gene>
    <name evidence="1" type="primary">g10680</name>
    <name evidence="1" type="ORF">NpPPO83_00010680</name>
</gene>
<protein>
    <submittedName>
        <fullName evidence="1">FAD dependent oxidoreductase protein</fullName>
    </submittedName>
</protein>
<comment type="caution">
    <text evidence="1">The sequence shown here is derived from an EMBL/GenBank/DDBJ whole genome shotgun (WGS) entry which is preliminary data.</text>
</comment>
<reference evidence="1" key="1">
    <citation type="submission" date="2024-09" db="EMBL/GenBank/DDBJ databases">
        <title>Draft Genome Sequences of Neofusicoccum parvum.</title>
        <authorList>
            <person name="Ashida A."/>
            <person name="Camagna M."/>
            <person name="Tanaka A."/>
            <person name="Takemoto D."/>
        </authorList>
    </citation>
    <scope>NUCLEOTIDE SEQUENCE</scope>
    <source>
        <strain evidence="1">PPO83</strain>
    </source>
</reference>
<evidence type="ECO:0000313" key="1">
    <source>
        <dbReference type="EMBL" id="GME41676.1"/>
    </source>
</evidence>
<accession>A0ACB5SHQ3</accession>
<keyword evidence="2" id="KW-1185">Reference proteome</keyword>
<organism evidence="1 2">
    <name type="scientific">Neofusicoccum parvum</name>
    <dbReference type="NCBI Taxonomy" id="310453"/>
    <lineage>
        <taxon>Eukaryota</taxon>
        <taxon>Fungi</taxon>
        <taxon>Dikarya</taxon>
        <taxon>Ascomycota</taxon>
        <taxon>Pezizomycotina</taxon>
        <taxon>Dothideomycetes</taxon>
        <taxon>Dothideomycetes incertae sedis</taxon>
        <taxon>Botryosphaeriales</taxon>
        <taxon>Botryosphaeriaceae</taxon>
        <taxon>Neofusicoccum</taxon>
    </lineage>
</organism>
<sequence length="344" mass="36739">MAKITILGAGITGLATATILRSRGHTVTIVARDLPPADSTPIDLATASRAWASPWAGAFYMPDVGASAACQAMQRAALPHLLALADRHPESSVRRIGIEDVRDDGAALADVWYRDAVPGFEVMAADELPAGCTLGVRWTSVVVQPCVLLPWLRARLEREGGVRFVQREVRALADLAGEGHDVLINASGVGARELAADGAVTAVRGQTHVVRTWWDKIFMRQGSQYTYCIPRLDGTAILGGVKGYGSEDPGVSEDQRTDIFNRVGDNMPHVFAAFPADFEVVRDNVGFRPGREGGPRVEKEVVDGQKVVHAYGLSGSGYGYSFGLGEAVSDLVDEFLSGSPKAKL</sequence>
<dbReference type="Proteomes" id="UP001165186">
    <property type="component" value="Unassembled WGS sequence"/>
</dbReference>
<proteinExistence type="predicted"/>
<dbReference type="EMBL" id="BSXG01000099">
    <property type="protein sequence ID" value="GME41676.1"/>
    <property type="molecule type" value="Genomic_DNA"/>
</dbReference>